<feature type="signal peptide" evidence="4">
    <location>
        <begin position="1"/>
        <end position="20"/>
    </location>
</feature>
<name>A0A9X3J7T1_9BACT</name>
<keyword evidence="7" id="KW-1185">Reference proteome</keyword>
<dbReference type="RefSeq" id="WP_343333354.1">
    <property type="nucleotide sequence ID" value="NZ_JAPOHD010000026.1"/>
</dbReference>
<sequence length="270" mass="30697">MVRLFIILFICVLSFFTASSQSKVVQISTNFGNMKFRLYDDTPKHRDAFIELANEGYYNGTLFYRVIQDFLIQGGSKSSKDAPPGKRIGYGDPDKTVDDEIIAHYFHKKGSLCAPRQPDEVNPFKQSDISQFFIIKGSVHTAGALDTMELAINRPIRKKITDKFFTPEVRKELKQLKEEKKVEEFRAIANEVKDKIETEYSLHPATLEFSEAQREAYTTVGGYPELDGKYTIFGECISGFDVIDKIASLNTDKNNRPYTDVKITVTVLSE</sequence>
<dbReference type="Proteomes" id="UP001145087">
    <property type="component" value="Unassembled WGS sequence"/>
</dbReference>
<dbReference type="PANTHER" id="PTHR45625:SF4">
    <property type="entry name" value="PEPTIDYLPROLYL ISOMERASE DOMAIN AND WD REPEAT-CONTAINING PROTEIN 1"/>
    <property type="match status" value="1"/>
</dbReference>
<dbReference type="PANTHER" id="PTHR45625">
    <property type="entry name" value="PEPTIDYL-PROLYL CIS-TRANS ISOMERASE-RELATED"/>
    <property type="match status" value="1"/>
</dbReference>
<dbReference type="InterPro" id="IPR044666">
    <property type="entry name" value="Cyclophilin_A-like"/>
</dbReference>
<dbReference type="GO" id="GO:0003755">
    <property type="term" value="F:peptidyl-prolyl cis-trans isomerase activity"/>
    <property type="evidence" value="ECO:0007669"/>
    <property type="project" value="UniProtKB-KW"/>
</dbReference>
<evidence type="ECO:0000313" key="7">
    <source>
        <dbReference type="Proteomes" id="UP001145087"/>
    </source>
</evidence>
<evidence type="ECO:0000256" key="2">
    <source>
        <dbReference type="ARBA" id="ARBA00023110"/>
    </source>
</evidence>
<evidence type="ECO:0000259" key="5">
    <source>
        <dbReference type="PROSITE" id="PS50072"/>
    </source>
</evidence>
<dbReference type="SUPFAM" id="SSF50891">
    <property type="entry name" value="Cyclophilin-like"/>
    <property type="match status" value="1"/>
</dbReference>
<accession>A0A9X3J7T1</accession>
<dbReference type="AlphaFoldDB" id="A0A9X3J7T1"/>
<gene>
    <name evidence="6" type="ORF">OU798_11750</name>
</gene>
<dbReference type="InterPro" id="IPR029000">
    <property type="entry name" value="Cyclophilin-like_dom_sf"/>
</dbReference>
<evidence type="ECO:0000256" key="3">
    <source>
        <dbReference type="ARBA" id="ARBA00023235"/>
    </source>
</evidence>
<feature type="domain" description="PPIase cyclophilin-type" evidence="5">
    <location>
        <begin position="28"/>
        <end position="268"/>
    </location>
</feature>
<reference evidence="6" key="1">
    <citation type="submission" date="2022-11" db="EMBL/GenBank/DDBJ databases">
        <title>Marilongibacter aestuarii gen. nov., sp. nov., isolated from tidal flat sediment.</title>
        <authorList>
            <person name="Jiayan W."/>
        </authorList>
    </citation>
    <scope>NUCLEOTIDE SEQUENCE</scope>
    <source>
        <strain evidence="6">Z1-6</strain>
    </source>
</reference>
<evidence type="ECO:0000256" key="4">
    <source>
        <dbReference type="SAM" id="SignalP"/>
    </source>
</evidence>
<evidence type="ECO:0000256" key="1">
    <source>
        <dbReference type="ARBA" id="ARBA00013194"/>
    </source>
</evidence>
<dbReference type="EMBL" id="JAPOHD010000026">
    <property type="protein sequence ID" value="MCY1721020.1"/>
    <property type="molecule type" value="Genomic_DNA"/>
</dbReference>
<feature type="chain" id="PRO_5040734825" description="peptidylprolyl isomerase" evidence="4">
    <location>
        <begin position="21"/>
        <end position="270"/>
    </location>
</feature>
<proteinExistence type="predicted"/>
<keyword evidence="2" id="KW-0697">Rotamase</keyword>
<dbReference type="Pfam" id="PF00160">
    <property type="entry name" value="Pro_isomerase"/>
    <property type="match status" value="2"/>
</dbReference>
<organism evidence="6 7">
    <name type="scientific">Draconibacterium aestuarii</name>
    <dbReference type="NCBI Taxonomy" id="2998507"/>
    <lineage>
        <taxon>Bacteria</taxon>
        <taxon>Pseudomonadati</taxon>
        <taxon>Bacteroidota</taxon>
        <taxon>Bacteroidia</taxon>
        <taxon>Marinilabiliales</taxon>
        <taxon>Prolixibacteraceae</taxon>
        <taxon>Draconibacterium</taxon>
    </lineage>
</organism>
<dbReference type="InterPro" id="IPR002130">
    <property type="entry name" value="Cyclophilin-type_PPIase_dom"/>
</dbReference>
<dbReference type="PROSITE" id="PS50072">
    <property type="entry name" value="CSA_PPIASE_2"/>
    <property type="match status" value="1"/>
</dbReference>
<dbReference type="EC" id="5.2.1.8" evidence="1"/>
<protein>
    <recommendedName>
        <fullName evidence="1">peptidylprolyl isomerase</fullName>
        <ecNumber evidence="1">5.2.1.8</ecNumber>
    </recommendedName>
</protein>
<dbReference type="Gene3D" id="2.40.100.10">
    <property type="entry name" value="Cyclophilin-like"/>
    <property type="match status" value="2"/>
</dbReference>
<keyword evidence="3 6" id="KW-0413">Isomerase</keyword>
<keyword evidence="4" id="KW-0732">Signal</keyword>
<comment type="caution">
    <text evidence="6">The sequence shown here is derived from an EMBL/GenBank/DDBJ whole genome shotgun (WGS) entry which is preliminary data.</text>
</comment>
<evidence type="ECO:0000313" key="6">
    <source>
        <dbReference type="EMBL" id="MCY1721020.1"/>
    </source>
</evidence>